<feature type="transmembrane region" description="Helical" evidence="1">
    <location>
        <begin position="201"/>
        <end position="224"/>
    </location>
</feature>
<proteinExistence type="predicted"/>
<dbReference type="Proteomes" id="UP001175271">
    <property type="component" value="Unassembled WGS sequence"/>
</dbReference>
<evidence type="ECO:0000313" key="3">
    <source>
        <dbReference type="Proteomes" id="UP001175271"/>
    </source>
</evidence>
<evidence type="ECO:0000313" key="2">
    <source>
        <dbReference type="EMBL" id="KAK0402224.1"/>
    </source>
</evidence>
<sequence length="337" mass="38923">MDLFFNHKDVYERLYNCSGIDPWTVGPPNVILGSVYVAIGIVLEIMYIPCMMVLLKPELRQYSCYKLMFLLGLYDMATLVVNCIITGYLTIKGAMYCSYPVFIYFTGVSTMVLWCGTCLTGVILGFNRAIDLWFPRLSNSLFGGFRTYVWFIAPFSYSFIMGWLAKTFCFSTRGYAWYNSPYVLIPELDTHPEEYHSGYHVFNNCTAIVLFFLIYIILSVSVWYKTRNVNSQKISKIQKQLIYQSCALCFFIFLADAIYVYAQYYSAPPILVSFGHCNWIACHASAVIIYFTCNETIQRETFELLRIKKIKGMFSASVAQTMVETTEHFQRKQGQQL</sequence>
<feature type="transmembrane region" description="Helical" evidence="1">
    <location>
        <begin position="245"/>
        <end position="264"/>
    </location>
</feature>
<accession>A0AA39HBE4</accession>
<feature type="transmembrane region" description="Helical" evidence="1">
    <location>
        <begin position="270"/>
        <end position="291"/>
    </location>
</feature>
<dbReference type="Gene3D" id="1.20.1070.10">
    <property type="entry name" value="Rhodopsin 7-helix transmembrane proteins"/>
    <property type="match status" value="1"/>
</dbReference>
<dbReference type="EMBL" id="JAUCMV010000004">
    <property type="protein sequence ID" value="KAK0402224.1"/>
    <property type="molecule type" value="Genomic_DNA"/>
</dbReference>
<evidence type="ECO:0000256" key="1">
    <source>
        <dbReference type="SAM" id="Phobius"/>
    </source>
</evidence>
<protein>
    <submittedName>
        <fullName evidence="2">Uncharacterized protein</fullName>
    </submittedName>
</protein>
<dbReference type="PANTHER" id="PTHR23021:SF11">
    <property type="entry name" value="SERPENTINE RECEPTOR, CLASS T"/>
    <property type="match status" value="1"/>
</dbReference>
<gene>
    <name evidence="2" type="ORF">QR680_016212</name>
</gene>
<feature type="transmembrane region" description="Helical" evidence="1">
    <location>
        <begin position="31"/>
        <end position="55"/>
    </location>
</feature>
<keyword evidence="1" id="KW-1133">Transmembrane helix</keyword>
<reference evidence="2" key="1">
    <citation type="submission" date="2023-06" db="EMBL/GenBank/DDBJ databases">
        <title>Genomic analysis of the entomopathogenic nematode Steinernema hermaphroditum.</title>
        <authorList>
            <person name="Schwarz E.M."/>
            <person name="Heppert J.K."/>
            <person name="Baniya A."/>
            <person name="Schwartz H.T."/>
            <person name="Tan C.-H."/>
            <person name="Antoshechkin I."/>
            <person name="Sternberg P.W."/>
            <person name="Goodrich-Blair H."/>
            <person name="Dillman A.R."/>
        </authorList>
    </citation>
    <scope>NUCLEOTIDE SEQUENCE</scope>
    <source>
        <strain evidence="2">PS9179</strain>
        <tissue evidence="2">Whole animal</tissue>
    </source>
</reference>
<feature type="transmembrane region" description="Helical" evidence="1">
    <location>
        <begin position="67"/>
        <end position="89"/>
    </location>
</feature>
<feature type="transmembrane region" description="Helical" evidence="1">
    <location>
        <begin position="147"/>
        <end position="165"/>
    </location>
</feature>
<dbReference type="Pfam" id="PF10321">
    <property type="entry name" value="7TM_GPCR_Srt"/>
    <property type="match status" value="1"/>
</dbReference>
<name>A0AA39HBE4_9BILA</name>
<keyword evidence="1" id="KW-0812">Transmembrane</keyword>
<feature type="transmembrane region" description="Helical" evidence="1">
    <location>
        <begin position="101"/>
        <end position="126"/>
    </location>
</feature>
<organism evidence="2 3">
    <name type="scientific">Steinernema hermaphroditum</name>
    <dbReference type="NCBI Taxonomy" id="289476"/>
    <lineage>
        <taxon>Eukaryota</taxon>
        <taxon>Metazoa</taxon>
        <taxon>Ecdysozoa</taxon>
        <taxon>Nematoda</taxon>
        <taxon>Chromadorea</taxon>
        <taxon>Rhabditida</taxon>
        <taxon>Tylenchina</taxon>
        <taxon>Panagrolaimomorpha</taxon>
        <taxon>Strongyloidoidea</taxon>
        <taxon>Steinernematidae</taxon>
        <taxon>Steinernema</taxon>
    </lineage>
</organism>
<keyword evidence="1" id="KW-0472">Membrane</keyword>
<dbReference type="InterPro" id="IPR019425">
    <property type="entry name" value="7TM_GPCR_serpentine_rcpt_Srt"/>
</dbReference>
<dbReference type="PANTHER" id="PTHR23021">
    <property type="entry name" value="SERPENTINE RECEPTOR, CLASS T"/>
    <property type="match status" value="1"/>
</dbReference>
<comment type="caution">
    <text evidence="2">The sequence shown here is derived from an EMBL/GenBank/DDBJ whole genome shotgun (WGS) entry which is preliminary data.</text>
</comment>
<dbReference type="AlphaFoldDB" id="A0AA39HBE4"/>
<keyword evidence="3" id="KW-1185">Reference proteome</keyword>
<dbReference type="SUPFAM" id="SSF81321">
    <property type="entry name" value="Family A G protein-coupled receptor-like"/>
    <property type="match status" value="1"/>
</dbReference>